<organism evidence="2 3">
    <name type="scientific">Steccherinum ochraceum</name>
    <dbReference type="NCBI Taxonomy" id="92696"/>
    <lineage>
        <taxon>Eukaryota</taxon>
        <taxon>Fungi</taxon>
        <taxon>Dikarya</taxon>
        <taxon>Basidiomycota</taxon>
        <taxon>Agaricomycotina</taxon>
        <taxon>Agaricomycetes</taxon>
        <taxon>Polyporales</taxon>
        <taxon>Steccherinaceae</taxon>
        <taxon>Steccherinum</taxon>
    </lineage>
</organism>
<name>A0A4R0RBE0_9APHY</name>
<sequence length="134" mass="14472">MSEPRSWAEFSVAIEYHISVRVKMKFLSAVALVVTGLSFAAGATIPGIPIAHITSIGSDGGVVPPDVHSHTHSSRTKTHTTRSHSTHTASTHTHPTHTRTTRTHTRTRSTPTHTTLTSRTPPSHSTFTNLPTPL</sequence>
<comment type="caution">
    <text evidence="2">The sequence shown here is derived from an EMBL/GenBank/DDBJ whole genome shotgun (WGS) entry which is preliminary data.</text>
</comment>
<evidence type="ECO:0000256" key="1">
    <source>
        <dbReference type="SAM" id="MobiDB-lite"/>
    </source>
</evidence>
<protein>
    <submittedName>
        <fullName evidence="2">Uncharacterized protein</fullName>
    </submittedName>
</protein>
<feature type="region of interest" description="Disordered" evidence="1">
    <location>
        <begin position="61"/>
        <end position="134"/>
    </location>
</feature>
<reference evidence="2 3" key="1">
    <citation type="submission" date="2018-11" db="EMBL/GenBank/DDBJ databases">
        <title>Genome assembly of Steccherinum ochraceum LE-BIN_3174, the white-rot fungus of the Steccherinaceae family (The Residual Polyporoid clade, Polyporales, Basidiomycota).</title>
        <authorList>
            <person name="Fedorova T.V."/>
            <person name="Glazunova O.A."/>
            <person name="Landesman E.O."/>
            <person name="Moiseenko K.V."/>
            <person name="Psurtseva N.V."/>
            <person name="Savinova O.S."/>
            <person name="Shakhova N.V."/>
            <person name="Tyazhelova T.V."/>
            <person name="Vasina D.V."/>
        </authorList>
    </citation>
    <scope>NUCLEOTIDE SEQUENCE [LARGE SCALE GENOMIC DNA]</scope>
    <source>
        <strain evidence="2 3">LE-BIN_3174</strain>
    </source>
</reference>
<feature type="compositionally biased region" description="Basic residues" evidence="1">
    <location>
        <begin position="70"/>
        <end position="85"/>
    </location>
</feature>
<evidence type="ECO:0000313" key="2">
    <source>
        <dbReference type="EMBL" id="TCD65271.1"/>
    </source>
</evidence>
<feature type="compositionally biased region" description="Basic residues" evidence="1">
    <location>
        <begin position="94"/>
        <end position="107"/>
    </location>
</feature>
<proteinExistence type="predicted"/>
<gene>
    <name evidence="2" type="ORF">EIP91_002832</name>
</gene>
<accession>A0A4R0RBE0</accession>
<feature type="compositionally biased region" description="Low complexity" evidence="1">
    <location>
        <begin position="108"/>
        <end position="126"/>
    </location>
</feature>
<keyword evidence="3" id="KW-1185">Reference proteome</keyword>
<dbReference type="AlphaFoldDB" id="A0A4R0RBE0"/>
<dbReference type="EMBL" id="RWJN01000189">
    <property type="protein sequence ID" value="TCD65271.1"/>
    <property type="molecule type" value="Genomic_DNA"/>
</dbReference>
<dbReference type="Proteomes" id="UP000292702">
    <property type="component" value="Unassembled WGS sequence"/>
</dbReference>
<evidence type="ECO:0000313" key="3">
    <source>
        <dbReference type="Proteomes" id="UP000292702"/>
    </source>
</evidence>